<sequence length="473" mass="54218">MTRSCDVGRRVIFPALLLLLLLVFSLYLSPVDRSVSTFFSTIQNSGRNATRVLPSISLDTLKSSLHVAPHQTNPTSVQINTVQKEISGLQRIEKDLARARAAIRNAVRAQNYTSDKVETFVPKGSIYRNAYAFHQSHIEMAKRFKIWSYREGELPLVHVAPTHNIYAIEGQFIDELESGLSPFLARRPDQAHAFFLPMSITNIVTYLYMPITTYDSDQLIRTFTDYVDVVAHKYPFWNRSRGADHFMVSCHDWAPGVTRADPNKFKNFIRVLCNANTSEGFNPTRDASLPEFNLHPYKLTIPHLGLPPSKRHIFAFFAGGSHGDIRKILLRHWKDKDGEVQVHEYLPKGENYMQYMGQSKFCLCPSGFEVASPRLVESIHSGCVPVIISDHYPLPFSDVLDWSKFSITVPVEKIAEMKDILKRVSDRKYLKLQRRVTQVRRHFELNRPAKPFDVLHMVLHSVWLRRLNVGLAK</sequence>
<comment type="subcellular location">
    <subcellularLocation>
        <location evidence="1">Golgi apparatus membrane</location>
        <topology evidence="1">Single-pass type II membrane protein</topology>
    </subcellularLocation>
</comment>
<dbReference type="Proteomes" id="UP000827889">
    <property type="component" value="Chromosome 1"/>
</dbReference>
<evidence type="ECO:0000256" key="1">
    <source>
        <dbReference type="ARBA" id="ARBA00004323"/>
    </source>
</evidence>
<reference evidence="7" key="1">
    <citation type="submission" date="2025-05" db="UniProtKB">
        <authorList>
            <consortium name="RefSeq"/>
        </authorList>
    </citation>
    <scope>NUCLEOTIDE SEQUENCE [LARGE SCALE GENOMIC DNA]</scope>
</reference>
<evidence type="ECO:0000313" key="8">
    <source>
        <dbReference type="RefSeq" id="XP_030529334.2"/>
    </source>
</evidence>
<dbReference type="SUPFAM" id="SSF53756">
    <property type="entry name" value="UDP-Glycosyltransferase/glycogen phosphorylase"/>
    <property type="match status" value="1"/>
</dbReference>
<dbReference type="InterPro" id="IPR040911">
    <property type="entry name" value="Exostosin_GT47"/>
</dbReference>
<dbReference type="GO" id="GO:0000139">
    <property type="term" value="C:Golgi membrane"/>
    <property type="evidence" value="ECO:0007669"/>
    <property type="project" value="UniProtKB-SubCell"/>
</dbReference>
<dbReference type="AlphaFoldDB" id="A0A8B8P415"/>
<evidence type="ECO:0000259" key="6">
    <source>
        <dbReference type="Pfam" id="PF03016"/>
    </source>
</evidence>
<dbReference type="RefSeq" id="XP_030529334.2">
    <property type="nucleotide sequence ID" value="XM_030673474.2"/>
</dbReference>
<evidence type="ECO:0000256" key="2">
    <source>
        <dbReference type="ARBA" id="ARBA00010271"/>
    </source>
</evidence>
<dbReference type="GeneID" id="115740101"/>
<dbReference type="GO" id="GO:0016757">
    <property type="term" value="F:glycosyltransferase activity"/>
    <property type="evidence" value="ECO:0007669"/>
    <property type="project" value="UniProtKB-KW"/>
</dbReference>
<evidence type="ECO:0000313" key="7">
    <source>
        <dbReference type="Proteomes" id="UP000827889"/>
    </source>
</evidence>
<dbReference type="PANTHER" id="PTHR11062">
    <property type="entry name" value="EXOSTOSIN HEPARAN SULFATE GLYCOSYLTRANSFERASE -RELATED"/>
    <property type="match status" value="1"/>
</dbReference>
<evidence type="ECO:0000256" key="3">
    <source>
        <dbReference type="ARBA" id="ARBA00022676"/>
    </source>
</evidence>
<name>A0A8B8P415_9MYRT</name>
<dbReference type="KEGG" id="rarg:115740101"/>
<protein>
    <submittedName>
        <fullName evidence="8">Probable glycosyltransferase At5g20260</fullName>
    </submittedName>
</protein>
<dbReference type="Pfam" id="PF03016">
    <property type="entry name" value="Exostosin_GT47"/>
    <property type="match status" value="1"/>
</dbReference>
<keyword evidence="4" id="KW-0735">Signal-anchor</keyword>
<comment type="similarity">
    <text evidence="2">Belongs to the glycosyltransferase 47 family.</text>
</comment>
<keyword evidence="3" id="KW-0328">Glycosyltransferase</keyword>
<gene>
    <name evidence="8" type="primary">LOC115740101</name>
</gene>
<evidence type="ECO:0000256" key="4">
    <source>
        <dbReference type="ARBA" id="ARBA00022968"/>
    </source>
</evidence>
<evidence type="ECO:0000256" key="5">
    <source>
        <dbReference type="ARBA" id="ARBA00023034"/>
    </source>
</evidence>
<keyword evidence="5" id="KW-0333">Golgi apparatus</keyword>
<dbReference type="Gene3D" id="3.40.50.2000">
    <property type="entry name" value="Glycogen Phosphorylase B"/>
    <property type="match status" value="1"/>
</dbReference>
<accession>A0A8B8P415</accession>
<proteinExistence type="inferred from homology"/>
<keyword evidence="3" id="KW-0808">Transferase</keyword>
<reference evidence="8" key="2">
    <citation type="submission" date="2025-08" db="UniProtKB">
        <authorList>
            <consortium name="RefSeq"/>
        </authorList>
    </citation>
    <scope>IDENTIFICATION</scope>
    <source>
        <tissue evidence="8">Leaf</tissue>
    </source>
</reference>
<organism evidence="7 8">
    <name type="scientific">Rhodamnia argentea</name>
    <dbReference type="NCBI Taxonomy" id="178133"/>
    <lineage>
        <taxon>Eukaryota</taxon>
        <taxon>Viridiplantae</taxon>
        <taxon>Streptophyta</taxon>
        <taxon>Embryophyta</taxon>
        <taxon>Tracheophyta</taxon>
        <taxon>Spermatophyta</taxon>
        <taxon>Magnoliopsida</taxon>
        <taxon>eudicotyledons</taxon>
        <taxon>Gunneridae</taxon>
        <taxon>Pentapetalae</taxon>
        <taxon>rosids</taxon>
        <taxon>malvids</taxon>
        <taxon>Myrtales</taxon>
        <taxon>Myrtaceae</taxon>
        <taxon>Myrtoideae</taxon>
        <taxon>Myrteae</taxon>
        <taxon>Australasian group</taxon>
        <taxon>Rhodamnia</taxon>
    </lineage>
</organism>
<keyword evidence="7" id="KW-1185">Reference proteome</keyword>
<keyword evidence="4" id="KW-0812">Transmembrane</keyword>
<dbReference type="PANTHER" id="PTHR11062:SF264">
    <property type="entry name" value="PUTATIVE-RELATED"/>
    <property type="match status" value="1"/>
</dbReference>
<dbReference type="InterPro" id="IPR004263">
    <property type="entry name" value="Exostosin"/>
</dbReference>
<feature type="domain" description="Exostosin GT47" evidence="6">
    <location>
        <begin position="142"/>
        <end position="423"/>
    </location>
</feature>